<dbReference type="OrthoDB" id="129555at2759"/>
<dbReference type="AlphaFoldDB" id="A0A9W7D0N9"/>
<evidence type="ECO:0000313" key="3">
    <source>
        <dbReference type="Proteomes" id="UP001165121"/>
    </source>
</evidence>
<evidence type="ECO:0000256" key="1">
    <source>
        <dbReference type="SAM" id="MobiDB-lite"/>
    </source>
</evidence>
<reference evidence="2" key="1">
    <citation type="submission" date="2023-04" db="EMBL/GenBank/DDBJ databases">
        <title>Phytophthora fragariaefolia NBRC 109709.</title>
        <authorList>
            <person name="Ichikawa N."/>
            <person name="Sato H."/>
            <person name="Tonouchi N."/>
        </authorList>
    </citation>
    <scope>NUCLEOTIDE SEQUENCE</scope>
    <source>
        <strain evidence="2">NBRC 109709</strain>
    </source>
</reference>
<sequence>MQNTTATTPAASNPPAQDDLNAIAVDLYLSNVPGQVHMGMYRQISDDLYIRDLPWLGVYFSLQWLQPSVATNSVVKWQFRGYECSYDEGEGRVCSEFIAAKLESDQAAYGQTVHVIARQSSLADEERRLQFEMPVSVAPPTFTTQTAYYSCDYSNGGNNWCCAQSNKGSGGPYCWDLNSCSEDYSGWNQQNIICCTSSAADCALTYQPVMPTTTPATTSPATTAPATRSPATTTPATSPPATEDPFNIPILDVTPTQTTTTQTPVTSAPVTTSPVTASPVTTAPVTSAPRQ</sequence>
<evidence type="ECO:0000313" key="2">
    <source>
        <dbReference type="EMBL" id="GMF51044.1"/>
    </source>
</evidence>
<accession>A0A9W7D0N9</accession>
<keyword evidence="3" id="KW-1185">Reference proteome</keyword>
<feature type="compositionally biased region" description="Low complexity" evidence="1">
    <location>
        <begin position="212"/>
        <end position="241"/>
    </location>
</feature>
<name>A0A9W7D0N9_9STRA</name>
<comment type="caution">
    <text evidence="2">The sequence shown here is derived from an EMBL/GenBank/DDBJ whole genome shotgun (WGS) entry which is preliminary data.</text>
</comment>
<feature type="compositionally biased region" description="Low complexity" evidence="1">
    <location>
        <begin position="253"/>
        <end position="291"/>
    </location>
</feature>
<dbReference type="EMBL" id="BSXT01002805">
    <property type="protein sequence ID" value="GMF51044.1"/>
    <property type="molecule type" value="Genomic_DNA"/>
</dbReference>
<proteinExistence type="predicted"/>
<dbReference type="Proteomes" id="UP001165121">
    <property type="component" value="Unassembled WGS sequence"/>
</dbReference>
<protein>
    <submittedName>
        <fullName evidence="2">Unnamed protein product</fullName>
    </submittedName>
</protein>
<feature type="region of interest" description="Disordered" evidence="1">
    <location>
        <begin position="212"/>
        <end position="291"/>
    </location>
</feature>
<organism evidence="2 3">
    <name type="scientific">Phytophthora fragariaefolia</name>
    <dbReference type="NCBI Taxonomy" id="1490495"/>
    <lineage>
        <taxon>Eukaryota</taxon>
        <taxon>Sar</taxon>
        <taxon>Stramenopiles</taxon>
        <taxon>Oomycota</taxon>
        <taxon>Peronosporomycetes</taxon>
        <taxon>Peronosporales</taxon>
        <taxon>Peronosporaceae</taxon>
        <taxon>Phytophthora</taxon>
    </lineage>
</organism>
<gene>
    <name evidence="2" type="ORF">Pfra01_002052300</name>
</gene>